<keyword evidence="6" id="KW-1185">Reference proteome</keyword>
<dbReference type="PANTHER" id="PTHR32347">
    <property type="entry name" value="EFFLUX SYSTEM COMPONENT YKNX-RELATED"/>
    <property type="match status" value="1"/>
</dbReference>
<dbReference type="EMBL" id="CP080507">
    <property type="protein sequence ID" value="QYM80661.1"/>
    <property type="molecule type" value="Genomic_DNA"/>
</dbReference>
<feature type="coiled-coil region" evidence="3">
    <location>
        <begin position="114"/>
        <end position="141"/>
    </location>
</feature>
<organism evidence="5 6">
    <name type="scientific">Horticoccus luteus</name>
    <dbReference type="NCBI Taxonomy" id="2862869"/>
    <lineage>
        <taxon>Bacteria</taxon>
        <taxon>Pseudomonadati</taxon>
        <taxon>Verrucomicrobiota</taxon>
        <taxon>Opitutia</taxon>
        <taxon>Opitutales</taxon>
        <taxon>Opitutaceae</taxon>
        <taxon>Horticoccus</taxon>
    </lineage>
</organism>
<protein>
    <submittedName>
        <fullName evidence="5">Efflux RND transporter periplasmic adaptor subunit</fullName>
    </submittedName>
</protein>
<name>A0A8F9TZ46_9BACT</name>
<keyword evidence="4" id="KW-1133">Transmembrane helix</keyword>
<dbReference type="GO" id="GO:0030313">
    <property type="term" value="C:cell envelope"/>
    <property type="evidence" value="ECO:0007669"/>
    <property type="project" value="UniProtKB-SubCell"/>
</dbReference>
<keyword evidence="4" id="KW-0812">Transmembrane</keyword>
<sequence length="417" mass="45212">MDIPRPDQTKAKRKKRILLAAGIVVALAVITVLLARLKPAAPSVERNLVWIDTVKRGEMLRQVRGLGTLVPEEITWIAARTQGRVDKIVLRPGADVSETSVILILTNPDVVRAATDADSQLKAAEAELANLKVTLESSVLAAESTAATAKADYEQAKLRAEVNDQLFQDGLVSPLEMRLTKVTAEQAATRNTIEQKRYAFAQDSIAPQLAVKAAEVDRLRSQAKLRQDELDALTVRAGMTGVLQLLPVEVGAQVQPGTNLARVADPHRLKAEVRVAETQAKDIQIGQPATIDTRNGIAAGKVSRIDPSVQNGTVTVDVTMTQELPRGARPDLSVDGTIELERLNDVVYVGRPAFGQEHSTVGMFKLDADGIYATRTQVQLGRSSVNTIEIVNGLQPGDRVILSDMSQWDANDRIKLN</sequence>
<dbReference type="AlphaFoldDB" id="A0A8F9TZ46"/>
<evidence type="ECO:0000313" key="5">
    <source>
        <dbReference type="EMBL" id="QYM80661.1"/>
    </source>
</evidence>
<dbReference type="Gene3D" id="2.40.30.170">
    <property type="match status" value="1"/>
</dbReference>
<evidence type="ECO:0000313" key="6">
    <source>
        <dbReference type="Proteomes" id="UP000825051"/>
    </source>
</evidence>
<keyword evidence="4" id="KW-0472">Membrane</keyword>
<proteinExistence type="predicted"/>
<evidence type="ECO:0000256" key="4">
    <source>
        <dbReference type="SAM" id="Phobius"/>
    </source>
</evidence>
<gene>
    <name evidence="5" type="ORF">K0B96_08690</name>
</gene>
<dbReference type="PANTHER" id="PTHR32347:SF23">
    <property type="entry name" value="BLL5650 PROTEIN"/>
    <property type="match status" value="1"/>
</dbReference>
<keyword evidence="2 3" id="KW-0175">Coiled coil</keyword>
<dbReference type="RefSeq" id="WP_220166160.1">
    <property type="nucleotide sequence ID" value="NZ_CP080507.1"/>
</dbReference>
<evidence type="ECO:0000256" key="3">
    <source>
        <dbReference type="SAM" id="Coils"/>
    </source>
</evidence>
<comment type="subcellular location">
    <subcellularLocation>
        <location evidence="1">Cell envelope</location>
    </subcellularLocation>
</comment>
<dbReference type="Gene3D" id="2.40.420.20">
    <property type="match status" value="1"/>
</dbReference>
<reference evidence="5" key="1">
    <citation type="submission" date="2021-08" db="EMBL/GenBank/DDBJ databases">
        <title>Genome of a novel bacterium of the phylum Verrucomicrobia, Oleiharenicola sp. KSB-15.</title>
        <authorList>
            <person name="Chung J.-H."/>
            <person name="Ahn J.-H."/>
            <person name="Yoon Y."/>
            <person name="Kim D.-Y."/>
            <person name="An S.-H."/>
            <person name="Park I."/>
            <person name="Yeon J."/>
        </authorList>
    </citation>
    <scope>NUCLEOTIDE SEQUENCE</scope>
    <source>
        <strain evidence="5">KSB-15</strain>
    </source>
</reference>
<evidence type="ECO:0000256" key="1">
    <source>
        <dbReference type="ARBA" id="ARBA00004196"/>
    </source>
</evidence>
<feature type="transmembrane region" description="Helical" evidence="4">
    <location>
        <begin position="17"/>
        <end position="37"/>
    </location>
</feature>
<dbReference type="KEGG" id="ole:K0B96_08690"/>
<accession>A0A8F9TZ46</accession>
<dbReference type="Gene3D" id="1.10.287.470">
    <property type="entry name" value="Helix hairpin bin"/>
    <property type="match status" value="1"/>
</dbReference>
<dbReference type="Gene3D" id="2.40.50.100">
    <property type="match status" value="1"/>
</dbReference>
<dbReference type="Proteomes" id="UP000825051">
    <property type="component" value="Chromosome"/>
</dbReference>
<evidence type="ECO:0000256" key="2">
    <source>
        <dbReference type="ARBA" id="ARBA00023054"/>
    </source>
</evidence>
<dbReference type="InterPro" id="IPR050465">
    <property type="entry name" value="UPF0194_transport"/>
</dbReference>